<dbReference type="STRING" id="195105.CN97_11095"/>
<accession>A0A086XT78</accession>
<name>A0A086XT78_9RHOB</name>
<reference evidence="1 2" key="1">
    <citation type="submission" date="2014-03" db="EMBL/GenBank/DDBJ databases">
        <title>Genome of Haematobacter massiliensis CCUG 47968.</title>
        <authorList>
            <person name="Wang D."/>
            <person name="Wang G."/>
        </authorList>
    </citation>
    <scope>NUCLEOTIDE SEQUENCE [LARGE SCALE GENOMIC DNA]</scope>
    <source>
        <strain evidence="1 2">CCUG 47968</strain>
    </source>
</reference>
<gene>
    <name evidence="1" type="ORF">CN97_11095</name>
</gene>
<evidence type="ECO:0000313" key="2">
    <source>
        <dbReference type="Proteomes" id="UP000028826"/>
    </source>
</evidence>
<dbReference type="Proteomes" id="UP000028826">
    <property type="component" value="Unassembled WGS sequence"/>
</dbReference>
<evidence type="ECO:0000313" key="1">
    <source>
        <dbReference type="EMBL" id="KFI25228.1"/>
    </source>
</evidence>
<sequence length="111" mass="12137">MLEDAPNVVTEDGLRQLLAQGYLAEVVCRTAAEKRLNAWYGSWYVRAIGPAGGDEKIVVTSRNYIRAREFKTVAGLVSFLSDIGMRTAHIPLDEGGRSLHQLPEPAPAQQG</sequence>
<dbReference type="RefSeq" id="WP_035715009.1">
    <property type="nucleotide sequence ID" value="NZ_CAMIFG010000058.1"/>
</dbReference>
<dbReference type="eggNOG" id="ENOG5030856">
    <property type="taxonomic scope" value="Bacteria"/>
</dbReference>
<comment type="caution">
    <text evidence="1">The sequence shown here is derived from an EMBL/GenBank/DDBJ whole genome shotgun (WGS) entry which is preliminary data.</text>
</comment>
<keyword evidence="2" id="KW-1185">Reference proteome</keyword>
<proteinExistence type="predicted"/>
<dbReference type="EMBL" id="JGYG01000028">
    <property type="protein sequence ID" value="KFI25228.1"/>
    <property type="molecule type" value="Genomic_DNA"/>
</dbReference>
<dbReference type="AlphaFoldDB" id="A0A086XT78"/>
<protein>
    <submittedName>
        <fullName evidence="1">Uncharacterized protein</fullName>
    </submittedName>
</protein>
<organism evidence="1 2">
    <name type="scientific">Haematobacter massiliensis</name>
    <dbReference type="NCBI Taxonomy" id="195105"/>
    <lineage>
        <taxon>Bacteria</taxon>
        <taxon>Pseudomonadati</taxon>
        <taxon>Pseudomonadota</taxon>
        <taxon>Alphaproteobacteria</taxon>
        <taxon>Rhodobacterales</taxon>
        <taxon>Paracoccaceae</taxon>
        <taxon>Haematobacter</taxon>
    </lineage>
</organism>